<dbReference type="Proteomes" id="UP000256478">
    <property type="component" value="Unassembled WGS sequence"/>
</dbReference>
<dbReference type="OrthoDB" id="6306268at2"/>
<name>A0A3E0TUA7_9GAMM</name>
<dbReference type="EMBL" id="QUOU01000001">
    <property type="protein sequence ID" value="REL28261.1"/>
    <property type="molecule type" value="Genomic_DNA"/>
</dbReference>
<organism evidence="2 3">
    <name type="scientific">Thalassotalea euphylliae</name>
    <dbReference type="NCBI Taxonomy" id="1655234"/>
    <lineage>
        <taxon>Bacteria</taxon>
        <taxon>Pseudomonadati</taxon>
        <taxon>Pseudomonadota</taxon>
        <taxon>Gammaproteobacteria</taxon>
        <taxon>Alteromonadales</taxon>
        <taxon>Colwelliaceae</taxon>
        <taxon>Thalassotalea</taxon>
    </lineage>
</organism>
<accession>A0A3E0TUA7</accession>
<evidence type="ECO:0000313" key="3">
    <source>
        <dbReference type="Proteomes" id="UP000256478"/>
    </source>
</evidence>
<feature type="transmembrane region" description="Helical" evidence="1">
    <location>
        <begin position="57"/>
        <end position="76"/>
    </location>
</feature>
<feature type="transmembrane region" description="Helical" evidence="1">
    <location>
        <begin position="33"/>
        <end position="51"/>
    </location>
</feature>
<comment type="caution">
    <text evidence="2">The sequence shown here is derived from an EMBL/GenBank/DDBJ whole genome shotgun (WGS) entry which is preliminary data.</text>
</comment>
<proteinExistence type="predicted"/>
<evidence type="ECO:0000313" key="2">
    <source>
        <dbReference type="EMBL" id="REL28261.1"/>
    </source>
</evidence>
<sequence length="132" mass="15418">MREFKYQNESGTQVGKWYLNRLDYFEFHRFEGFFLWQVKSVAGVVLAVFLLGQLSLLFWLPLIWLAYVSGLTLWILKQQRCKFKGYFLFPHSIVTNLKSYKKEHDLLDFDSLATLARGGASKAVASVKLNDR</sequence>
<evidence type="ECO:0000256" key="1">
    <source>
        <dbReference type="SAM" id="Phobius"/>
    </source>
</evidence>
<protein>
    <submittedName>
        <fullName evidence="2">Uncharacterized protein</fullName>
    </submittedName>
</protein>
<dbReference type="RefSeq" id="WP_116009308.1">
    <property type="nucleotide sequence ID" value="NZ_QUOU01000001.1"/>
</dbReference>
<gene>
    <name evidence="2" type="ORF">DXX93_17930</name>
</gene>
<keyword evidence="1" id="KW-1133">Transmembrane helix</keyword>
<keyword evidence="1" id="KW-0812">Transmembrane</keyword>
<keyword evidence="1" id="KW-0472">Membrane</keyword>
<dbReference type="AlphaFoldDB" id="A0A3E0TUA7"/>
<reference evidence="2 3" key="1">
    <citation type="submission" date="2018-08" db="EMBL/GenBank/DDBJ databases">
        <title>Thalassotalea euphylliae genome.</title>
        <authorList>
            <person name="Summers S."/>
            <person name="Rice S.A."/>
            <person name="Freckelton M.L."/>
            <person name="Nedved B.T."/>
            <person name="Hadfield M.G."/>
        </authorList>
    </citation>
    <scope>NUCLEOTIDE SEQUENCE [LARGE SCALE GENOMIC DNA]</scope>
    <source>
        <strain evidence="2 3">H1</strain>
    </source>
</reference>